<comment type="caution">
    <text evidence="1">The sequence shown here is derived from an EMBL/GenBank/DDBJ whole genome shotgun (WGS) entry which is preliminary data.</text>
</comment>
<gene>
    <name evidence="1" type="ORF">PEGY_LOCUS6741</name>
</gene>
<evidence type="ECO:0000313" key="1">
    <source>
        <dbReference type="EMBL" id="CAG8902280.1"/>
    </source>
</evidence>
<keyword evidence="2" id="KW-1185">Reference proteome</keyword>
<dbReference type="AlphaFoldDB" id="A0A9W4KJG9"/>
<dbReference type="Proteomes" id="UP001154252">
    <property type="component" value="Unassembled WGS sequence"/>
</dbReference>
<name>A0A9W4KJG9_9EURO</name>
<accession>A0A9W4KJG9</accession>
<evidence type="ECO:0000313" key="2">
    <source>
        <dbReference type="Proteomes" id="UP001154252"/>
    </source>
</evidence>
<organism evidence="1 2">
    <name type="scientific">Penicillium egyptiacum</name>
    <dbReference type="NCBI Taxonomy" id="1303716"/>
    <lineage>
        <taxon>Eukaryota</taxon>
        <taxon>Fungi</taxon>
        <taxon>Dikarya</taxon>
        <taxon>Ascomycota</taxon>
        <taxon>Pezizomycotina</taxon>
        <taxon>Eurotiomycetes</taxon>
        <taxon>Eurotiomycetidae</taxon>
        <taxon>Eurotiales</taxon>
        <taxon>Aspergillaceae</taxon>
        <taxon>Penicillium</taxon>
    </lineage>
</organism>
<reference evidence="1" key="1">
    <citation type="submission" date="2021-07" db="EMBL/GenBank/DDBJ databases">
        <authorList>
            <person name="Branca A.L. A."/>
        </authorList>
    </citation>
    <scope>NUCLEOTIDE SEQUENCE</scope>
</reference>
<dbReference type="EMBL" id="CAJVRC010000875">
    <property type="protein sequence ID" value="CAG8902280.1"/>
    <property type="molecule type" value="Genomic_DNA"/>
</dbReference>
<proteinExistence type="predicted"/>
<sequence length="129" mass="15112">MHLRNDCLRNINPSDIDIKREISRSEASTIYEIQLCRKTYTMKLFHDNDDLRYSKKGRDLNRFRCELNAHHNLHNVGFCDRGFVPASMDLSIDLILPFFTCHFNIFPKISFSQGRFCSSTCQVPNYSTV</sequence>
<protein>
    <submittedName>
        <fullName evidence="1">Uncharacterized protein</fullName>
    </submittedName>
</protein>
<dbReference type="OrthoDB" id="4185642at2759"/>